<reference evidence="3" key="3">
    <citation type="submission" date="2014-01" db="EMBL/GenBank/DDBJ databases">
        <title>Evolution of pathogenesis and genome organization in the Tremellales.</title>
        <authorList>
            <person name="Cuomo C."/>
            <person name="Litvintseva A."/>
            <person name="Heitman J."/>
            <person name="Chen Y."/>
            <person name="Sun S."/>
            <person name="Springer D."/>
            <person name="Dromer F."/>
            <person name="Young S."/>
            <person name="Zeng Q."/>
            <person name="Chapman S."/>
            <person name="Gujja S."/>
            <person name="Saif S."/>
            <person name="Birren B."/>
        </authorList>
    </citation>
    <scope>NUCLEOTIDE SEQUENCE</scope>
    <source>
        <strain evidence="3">CBS 10118</strain>
    </source>
</reference>
<feature type="compositionally biased region" description="Basic and acidic residues" evidence="2">
    <location>
        <begin position="151"/>
        <end position="166"/>
    </location>
</feature>
<reference evidence="4" key="4">
    <citation type="submission" date="2024-02" db="EMBL/GenBank/DDBJ databases">
        <title>Comparative genomics of Cryptococcus and Kwoniella reveals pathogenesis evolution and contrasting modes of karyotype evolution via chromosome fusion or intercentromeric recombination.</title>
        <authorList>
            <person name="Coelho M.A."/>
            <person name="David-Palma M."/>
            <person name="Shea T."/>
            <person name="Bowers K."/>
            <person name="McGinley-Smith S."/>
            <person name="Mohammad A.W."/>
            <person name="Gnirke A."/>
            <person name="Yurkov A.M."/>
            <person name="Nowrousian M."/>
            <person name="Sun S."/>
            <person name="Cuomo C.A."/>
            <person name="Heitman J."/>
        </authorList>
    </citation>
    <scope>NUCLEOTIDE SEQUENCE</scope>
    <source>
        <strain evidence="4">CBS 10118</strain>
    </source>
</reference>
<name>A0A1B9G4C2_9TREE</name>
<reference evidence="4" key="2">
    <citation type="submission" date="2013-07" db="EMBL/GenBank/DDBJ databases">
        <authorList>
            <consortium name="The Broad Institute Genome Sequencing Platform"/>
            <person name="Cuomo C."/>
            <person name="Litvintseva A."/>
            <person name="Chen Y."/>
            <person name="Heitman J."/>
            <person name="Sun S."/>
            <person name="Springer D."/>
            <person name="Dromer F."/>
            <person name="Young S.K."/>
            <person name="Zeng Q."/>
            <person name="Gargeya S."/>
            <person name="Fitzgerald M."/>
            <person name="Abouelleil A."/>
            <person name="Alvarado L."/>
            <person name="Berlin A.M."/>
            <person name="Chapman S.B."/>
            <person name="Dewar J."/>
            <person name="Goldberg J."/>
            <person name="Griggs A."/>
            <person name="Gujja S."/>
            <person name="Hansen M."/>
            <person name="Howarth C."/>
            <person name="Imamovic A."/>
            <person name="Larimer J."/>
            <person name="McCowan C."/>
            <person name="Murphy C."/>
            <person name="Pearson M."/>
            <person name="Priest M."/>
            <person name="Roberts A."/>
            <person name="Saif S."/>
            <person name="Shea T."/>
            <person name="Sykes S."/>
            <person name="Wortman J."/>
            <person name="Nusbaum C."/>
            <person name="Birren B."/>
        </authorList>
    </citation>
    <scope>NUCLEOTIDE SEQUENCE</scope>
    <source>
        <strain evidence="4">CBS 10118</strain>
    </source>
</reference>
<dbReference type="GeneID" id="30207972"/>
<dbReference type="RefSeq" id="XP_019046967.1">
    <property type="nucleotide sequence ID" value="XM_019190219.1"/>
</dbReference>
<dbReference type="EMBL" id="CP144541">
    <property type="protein sequence ID" value="WVW78247.1"/>
    <property type="molecule type" value="Genomic_DNA"/>
</dbReference>
<feature type="compositionally biased region" description="Polar residues" evidence="2">
    <location>
        <begin position="708"/>
        <end position="718"/>
    </location>
</feature>
<feature type="compositionally biased region" description="Basic and acidic residues" evidence="2">
    <location>
        <begin position="99"/>
        <end position="129"/>
    </location>
</feature>
<evidence type="ECO:0000256" key="1">
    <source>
        <dbReference type="SAM" id="Coils"/>
    </source>
</evidence>
<feature type="compositionally biased region" description="Polar residues" evidence="2">
    <location>
        <begin position="84"/>
        <end position="95"/>
    </location>
</feature>
<feature type="coiled-coil region" evidence="1">
    <location>
        <begin position="444"/>
        <end position="517"/>
    </location>
</feature>
<feature type="compositionally biased region" description="Polar residues" evidence="2">
    <location>
        <begin position="748"/>
        <end position="759"/>
    </location>
</feature>
<feature type="compositionally biased region" description="Polar residues" evidence="2">
    <location>
        <begin position="325"/>
        <end position="343"/>
    </location>
</feature>
<dbReference type="EMBL" id="KI894020">
    <property type="protein sequence ID" value="OCF25897.1"/>
    <property type="molecule type" value="Genomic_DNA"/>
</dbReference>
<proteinExistence type="predicted"/>
<reference evidence="3" key="1">
    <citation type="submission" date="2013-07" db="EMBL/GenBank/DDBJ databases">
        <title>The Genome Sequence of Cryptococcus bestiolae CBS10118.</title>
        <authorList>
            <consortium name="The Broad Institute Genome Sequencing Platform"/>
            <person name="Cuomo C."/>
            <person name="Litvintseva A."/>
            <person name="Chen Y."/>
            <person name="Heitman J."/>
            <person name="Sun S."/>
            <person name="Springer D."/>
            <person name="Dromer F."/>
            <person name="Young S.K."/>
            <person name="Zeng Q."/>
            <person name="Gargeya S."/>
            <person name="Fitzgerald M."/>
            <person name="Abouelleil A."/>
            <person name="Alvarado L."/>
            <person name="Berlin A.M."/>
            <person name="Chapman S.B."/>
            <person name="Dewar J."/>
            <person name="Goldberg J."/>
            <person name="Griggs A."/>
            <person name="Gujja S."/>
            <person name="Hansen M."/>
            <person name="Howarth C."/>
            <person name="Imamovic A."/>
            <person name="Larimer J."/>
            <person name="McCowan C."/>
            <person name="Murphy C."/>
            <person name="Pearson M."/>
            <person name="Priest M."/>
            <person name="Roberts A."/>
            <person name="Saif S."/>
            <person name="Shea T."/>
            <person name="Sykes S."/>
            <person name="Wortman J."/>
            <person name="Nusbaum C."/>
            <person name="Birren B."/>
        </authorList>
    </citation>
    <scope>NUCLEOTIDE SEQUENCE [LARGE SCALE GENOMIC DNA]</scope>
    <source>
        <strain evidence="3">CBS 10118</strain>
    </source>
</reference>
<evidence type="ECO:0000313" key="3">
    <source>
        <dbReference type="EMBL" id="OCF25897.1"/>
    </source>
</evidence>
<protein>
    <submittedName>
        <fullName evidence="3">Uncharacterized protein</fullName>
    </submittedName>
</protein>
<feature type="compositionally biased region" description="Low complexity" evidence="2">
    <location>
        <begin position="620"/>
        <end position="634"/>
    </location>
</feature>
<evidence type="ECO:0000256" key="2">
    <source>
        <dbReference type="SAM" id="MobiDB-lite"/>
    </source>
</evidence>
<feature type="compositionally biased region" description="Polar residues" evidence="2">
    <location>
        <begin position="658"/>
        <end position="672"/>
    </location>
</feature>
<dbReference type="KEGG" id="kbi:30207972"/>
<feature type="compositionally biased region" description="Polar residues" evidence="2">
    <location>
        <begin position="635"/>
        <end position="646"/>
    </location>
</feature>
<dbReference type="OrthoDB" id="2573465at2759"/>
<keyword evidence="1" id="KW-0175">Coiled coil</keyword>
<evidence type="ECO:0000313" key="5">
    <source>
        <dbReference type="Proteomes" id="UP000092730"/>
    </source>
</evidence>
<feature type="region of interest" description="Disordered" evidence="2">
    <location>
        <begin position="84"/>
        <end position="222"/>
    </location>
</feature>
<feature type="compositionally biased region" description="Polar residues" evidence="2">
    <location>
        <begin position="357"/>
        <end position="370"/>
    </location>
</feature>
<dbReference type="Proteomes" id="UP000092730">
    <property type="component" value="Chromosome 1"/>
</dbReference>
<sequence>MTTNPPIRAIPIQHDYSPNYHIRRYLASVQPYLEEHAQQGRTFFTRVTGGQSQMSVVEHTTPGQAMHMPPDTRRTHTAAVNFPTHTETTSQTAKNQSHRYTEDKENHHPLRQDYHPSSRPSNKRDDHPSHNNPIGNHLPTYPEGPPLTSRLNDHSYADPRITRGEGTENAQRRLARKLQRRDKAAIVKPKLSPPPVPTKASQKRNRPPSPVGPVSSGQPLDEVEQNVKKRRVLPAFQAAQDYKPKKIHSETERLTMALPPRKQGFLLYGKASKPIHLTVPKVKSRRPSVKPFNENDFLHLQDSPEYTAVDGDDVQSVQWQRNYRPYQSSTRAHPYPSKQNVLSKSHHTNTHTHHNDQPSYPTRSQPSYRSMSRLPPPGITNSSSWPTGSSEISRRNRVFKAPSSVRTLSQVDREVREDTRMREARQRGAERKAHQEWATREREELEARERAERYKAELARAEKERRERMRQDYLRKQEQERLREQREWDEKMRYEQMERERMEYEASQRDLRGITERNRWRIPDNHYLQSMSRSQSQSRISQLPPGSRQQGPQVPQDPRHPSIRPHRTDPPVLPIRPSHPSVARHPTTGTAVPQHEGPALHDPSHHAFNLSNRPIASAGVPSQSPVPSKPPQHSEGQVPNPTSRSKGSMLPPPVPVKASTQNPSQPSSSAQDLSDMAQYCRTHSRLPPPTPQGHVFGRSELPVVPRQPSFSTSASNNQVKDEKIVSASRTQQYTGISAIPSAQPPYSAWTTPRSSQTQVDRNRRPPQPLSYTQHRVNMGAIG</sequence>
<feature type="region of interest" description="Disordered" evidence="2">
    <location>
        <begin position="736"/>
        <end position="782"/>
    </location>
</feature>
<feature type="region of interest" description="Disordered" evidence="2">
    <location>
        <begin position="325"/>
        <end position="436"/>
    </location>
</feature>
<accession>A0A1B9G4C2</accession>
<keyword evidence="5" id="KW-1185">Reference proteome</keyword>
<gene>
    <name evidence="3" type="ORF">I302_03573</name>
    <name evidence="4" type="ORF">I302_100200</name>
</gene>
<organism evidence="3">
    <name type="scientific">Kwoniella bestiolae CBS 10118</name>
    <dbReference type="NCBI Taxonomy" id="1296100"/>
    <lineage>
        <taxon>Eukaryota</taxon>
        <taxon>Fungi</taxon>
        <taxon>Dikarya</taxon>
        <taxon>Basidiomycota</taxon>
        <taxon>Agaricomycotina</taxon>
        <taxon>Tremellomycetes</taxon>
        <taxon>Tremellales</taxon>
        <taxon>Cryptococcaceae</taxon>
        <taxon>Kwoniella</taxon>
    </lineage>
</organism>
<evidence type="ECO:0000313" key="4">
    <source>
        <dbReference type="EMBL" id="WVW78247.1"/>
    </source>
</evidence>
<dbReference type="AlphaFoldDB" id="A0A1B9G4C2"/>
<feature type="compositionally biased region" description="Low complexity" evidence="2">
    <location>
        <begin position="529"/>
        <end position="542"/>
    </location>
</feature>
<dbReference type="VEuPathDB" id="FungiDB:I302_03573"/>
<feature type="compositionally biased region" description="Basic and acidic residues" evidence="2">
    <location>
        <begin position="411"/>
        <end position="436"/>
    </location>
</feature>
<feature type="region of interest" description="Disordered" evidence="2">
    <location>
        <begin position="529"/>
        <end position="723"/>
    </location>
</feature>
<feature type="compositionally biased region" description="Polar residues" evidence="2">
    <location>
        <begin position="379"/>
        <end position="391"/>
    </location>
</feature>